<sequence length="276" mass="28926">MIAGPALLCLLLSGCFPAPGPLTADPTPAIEGAASTTAAPSATPTPTAAPTPSESPTEGPAAAAVGGLVRVAGIIDGDTIDVRIDGVRTRVRVIGIDTPERDDCGYQEAASAMQSLVQSRDVRLESDPTQGDTDRYDRLLRHVFTADGVNVAEEIISRGLGREYTYAAPYKYVDDHLAAQADAQQQGLGLWGSMCGGAQPEDTQAAVAPLAPVAPVAPGGAGDCVIKGNINREGERIYHVPGQEYYDRTKIDVVDGEQWFCTPEEAEAAGWRPAKR</sequence>
<organism evidence="7 8">
    <name type="scientific">Tessaracoccus lubricantis</name>
    <dbReference type="NCBI Taxonomy" id="545543"/>
    <lineage>
        <taxon>Bacteria</taxon>
        <taxon>Bacillati</taxon>
        <taxon>Actinomycetota</taxon>
        <taxon>Actinomycetes</taxon>
        <taxon>Propionibacteriales</taxon>
        <taxon>Propionibacteriaceae</taxon>
        <taxon>Tessaracoccus</taxon>
    </lineage>
</organism>
<evidence type="ECO:0000256" key="3">
    <source>
        <dbReference type="ARBA" id="ARBA00022801"/>
    </source>
</evidence>
<evidence type="ECO:0000256" key="2">
    <source>
        <dbReference type="ARBA" id="ARBA00022759"/>
    </source>
</evidence>
<evidence type="ECO:0000256" key="4">
    <source>
        <dbReference type="SAM" id="MobiDB-lite"/>
    </source>
</evidence>
<evidence type="ECO:0000259" key="6">
    <source>
        <dbReference type="PROSITE" id="PS50830"/>
    </source>
</evidence>
<feature type="signal peptide" evidence="5">
    <location>
        <begin position="1"/>
        <end position="24"/>
    </location>
</feature>
<dbReference type="InterPro" id="IPR016071">
    <property type="entry name" value="Staphylococal_nuclease_OB-fold"/>
</dbReference>
<dbReference type="SMART" id="SM00318">
    <property type="entry name" value="SNc"/>
    <property type="match status" value="1"/>
</dbReference>
<feature type="domain" description="TNase-like" evidence="6">
    <location>
        <begin position="70"/>
        <end position="193"/>
    </location>
</feature>
<evidence type="ECO:0000256" key="5">
    <source>
        <dbReference type="SAM" id="SignalP"/>
    </source>
</evidence>
<comment type="caution">
    <text evidence="7">The sequence shown here is derived from an EMBL/GenBank/DDBJ whole genome shotgun (WGS) entry which is preliminary data.</text>
</comment>
<dbReference type="Gene3D" id="2.40.50.90">
    <property type="match status" value="1"/>
</dbReference>
<dbReference type="Proteomes" id="UP001501521">
    <property type="component" value="Unassembled WGS sequence"/>
</dbReference>
<keyword evidence="8" id="KW-1185">Reference proteome</keyword>
<dbReference type="InterPro" id="IPR035437">
    <property type="entry name" value="SNase_OB-fold_sf"/>
</dbReference>
<evidence type="ECO:0000256" key="1">
    <source>
        <dbReference type="ARBA" id="ARBA00022722"/>
    </source>
</evidence>
<dbReference type="EMBL" id="BAABLV010000005">
    <property type="protein sequence ID" value="GAA4890047.1"/>
    <property type="molecule type" value="Genomic_DNA"/>
</dbReference>
<accession>A0ABP9EZ91</accession>
<dbReference type="RefSeq" id="WP_386086080.1">
    <property type="nucleotide sequence ID" value="NZ_BAABLV010000005.1"/>
</dbReference>
<reference evidence="8" key="1">
    <citation type="journal article" date="2019" name="Int. J. Syst. Evol. Microbiol.">
        <title>The Global Catalogue of Microorganisms (GCM) 10K type strain sequencing project: providing services to taxonomists for standard genome sequencing and annotation.</title>
        <authorList>
            <consortium name="The Broad Institute Genomics Platform"/>
            <consortium name="The Broad Institute Genome Sequencing Center for Infectious Disease"/>
            <person name="Wu L."/>
            <person name="Ma J."/>
        </authorList>
    </citation>
    <scope>NUCLEOTIDE SEQUENCE [LARGE SCALE GENOMIC DNA]</scope>
    <source>
        <strain evidence="8">JCM 19125</strain>
    </source>
</reference>
<proteinExistence type="predicted"/>
<evidence type="ECO:0000313" key="7">
    <source>
        <dbReference type="EMBL" id="GAA4890047.1"/>
    </source>
</evidence>
<feature type="chain" id="PRO_5046966561" evidence="5">
    <location>
        <begin position="25"/>
        <end position="276"/>
    </location>
</feature>
<dbReference type="InterPro" id="IPR002071">
    <property type="entry name" value="Thermonucl_AS"/>
</dbReference>
<gene>
    <name evidence="7" type="ORF">GCM10025789_03140</name>
</gene>
<keyword evidence="5" id="KW-0732">Signal</keyword>
<dbReference type="PROSITE" id="PS50830">
    <property type="entry name" value="TNASE_3"/>
    <property type="match status" value="1"/>
</dbReference>
<dbReference type="PROSITE" id="PS01123">
    <property type="entry name" value="TNASE_1"/>
    <property type="match status" value="1"/>
</dbReference>
<dbReference type="Pfam" id="PF00565">
    <property type="entry name" value="SNase"/>
    <property type="match status" value="1"/>
</dbReference>
<evidence type="ECO:0000313" key="8">
    <source>
        <dbReference type="Proteomes" id="UP001501521"/>
    </source>
</evidence>
<dbReference type="PANTHER" id="PTHR12302">
    <property type="entry name" value="EBNA2 BINDING PROTEIN P100"/>
    <property type="match status" value="1"/>
</dbReference>
<feature type="region of interest" description="Disordered" evidence="4">
    <location>
        <begin position="26"/>
        <end position="61"/>
    </location>
</feature>
<dbReference type="SUPFAM" id="SSF50199">
    <property type="entry name" value="Staphylococcal nuclease"/>
    <property type="match status" value="1"/>
</dbReference>
<feature type="compositionally biased region" description="Low complexity" evidence="4">
    <location>
        <begin position="33"/>
        <end position="61"/>
    </location>
</feature>
<name>A0ABP9EZ91_9ACTN</name>
<protein>
    <submittedName>
        <fullName evidence="7">Thermonuclease family protein</fullName>
    </submittedName>
</protein>
<keyword evidence="2" id="KW-0255">Endonuclease</keyword>
<dbReference type="PANTHER" id="PTHR12302:SF3">
    <property type="entry name" value="SERINE_THREONINE-PROTEIN KINASE 31"/>
    <property type="match status" value="1"/>
</dbReference>
<keyword evidence="3" id="KW-0378">Hydrolase</keyword>
<keyword evidence="1" id="KW-0540">Nuclease</keyword>